<feature type="compositionally biased region" description="Basic residues" evidence="1">
    <location>
        <begin position="1"/>
        <end position="10"/>
    </location>
</feature>
<dbReference type="EMBL" id="GBRH01189675">
    <property type="protein sequence ID" value="JAE08221.1"/>
    <property type="molecule type" value="Transcribed_RNA"/>
</dbReference>
<reference evidence="2" key="1">
    <citation type="submission" date="2014-09" db="EMBL/GenBank/DDBJ databases">
        <authorList>
            <person name="Magalhaes I.L.F."/>
            <person name="Oliveira U."/>
            <person name="Santos F.R."/>
            <person name="Vidigal T.H.D.A."/>
            <person name="Brescovit A.D."/>
            <person name="Santos A.J."/>
        </authorList>
    </citation>
    <scope>NUCLEOTIDE SEQUENCE</scope>
    <source>
        <tissue evidence="2">Shoot tissue taken approximately 20 cm above the soil surface</tissue>
    </source>
</reference>
<organism evidence="2">
    <name type="scientific">Arundo donax</name>
    <name type="common">Giant reed</name>
    <name type="synonym">Donax arundinaceus</name>
    <dbReference type="NCBI Taxonomy" id="35708"/>
    <lineage>
        <taxon>Eukaryota</taxon>
        <taxon>Viridiplantae</taxon>
        <taxon>Streptophyta</taxon>
        <taxon>Embryophyta</taxon>
        <taxon>Tracheophyta</taxon>
        <taxon>Spermatophyta</taxon>
        <taxon>Magnoliopsida</taxon>
        <taxon>Liliopsida</taxon>
        <taxon>Poales</taxon>
        <taxon>Poaceae</taxon>
        <taxon>PACMAD clade</taxon>
        <taxon>Arundinoideae</taxon>
        <taxon>Arundineae</taxon>
        <taxon>Arundo</taxon>
    </lineage>
</organism>
<sequence>MHSSFSRRSKPYCCLSRPQQPDSPSSASSFSWSLPPPTVSLPRAPPASPDTAAPRPAGGDGSRGEEPQKSSRGAILRRAAPLLM</sequence>
<evidence type="ECO:0000313" key="2">
    <source>
        <dbReference type="EMBL" id="JAE08221.1"/>
    </source>
</evidence>
<feature type="region of interest" description="Disordered" evidence="1">
    <location>
        <begin position="1"/>
        <end position="84"/>
    </location>
</feature>
<proteinExistence type="predicted"/>
<dbReference type="AlphaFoldDB" id="A0A0A9FDL9"/>
<feature type="compositionally biased region" description="Low complexity" evidence="1">
    <location>
        <begin position="16"/>
        <end position="33"/>
    </location>
</feature>
<accession>A0A0A9FDL9</accession>
<name>A0A0A9FDL9_ARUDO</name>
<feature type="compositionally biased region" description="Pro residues" evidence="1">
    <location>
        <begin position="34"/>
        <end position="48"/>
    </location>
</feature>
<protein>
    <submittedName>
        <fullName evidence="2">Uncharacterized protein</fullName>
    </submittedName>
</protein>
<evidence type="ECO:0000256" key="1">
    <source>
        <dbReference type="SAM" id="MobiDB-lite"/>
    </source>
</evidence>
<reference evidence="2" key="2">
    <citation type="journal article" date="2015" name="Data Brief">
        <title>Shoot transcriptome of the giant reed, Arundo donax.</title>
        <authorList>
            <person name="Barrero R.A."/>
            <person name="Guerrero F.D."/>
            <person name="Moolhuijzen P."/>
            <person name="Goolsby J.A."/>
            <person name="Tidwell J."/>
            <person name="Bellgard S.E."/>
            <person name="Bellgard M.I."/>
        </authorList>
    </citation>
    <scope>NUCLEOTIDE SEQUENCE</scope>
    <source>
        <tissue evidence="2">Shoot tissue taken approximately 20 cm above the soil surface</tissue>
    </source>
</reference>